<dbReference type="Proteomes" id="UP000197468">
    <property type="component" value="Unassembled WGS sequence"/>
</dbReference>
<evidence type="ECO:0000313" key="4">
    <source>
        <dbReference type="Proteomes" id="UP000197468"/>
    </source>
</evidence>
<dbReference type="NCBIfam" id="TIGR02595">
    <property type="entry name" value="PEP_CTERM"/>
    <property type="match status" value="1"/>
</dbReference>
<dbReference type="RefSeq" id="WP_088385943.1">
    <property type="nucleotide sequence ID" value="NZ_NIOF01000007.1"/>
</dbReference>
<protein>
    <recommendedName>
        <fullName evidence="2">Ice-binding protein C-terminal domain-containing protein</fullName>
    </recommendedName>
</protein>
<dbReference type="Pfam" id="PF07589">
    <property type="entry name" value="PEP-CTERM"/>
    <property type="match status" value="1"/>
</dbReference>
<name>A0A246J7B5_9BURK</name>
<gene>
    <name evidence="3" type="ORF">CDN99_16300</name>
</gene>
<proteinExistence type="predicted"/>
<evidence type="ECO:0000313" key="3">
    <source>
        <dbReference type="EMBL" id="OWQ88419.1"/>
    </source>
</evidence>
<comment type="caution">
    <text evidence="3">The sequence shown here is derived from an EMBL/GenBank/DDBJ whole genome shotgun (WGS) entry which is preliminary data.</text>
</comment>
<dbReference type="InterPro" id="IPR013424">
    <property type="entry name" value="Ice-binding_C"/>
</dbReference>
<dbReference type="InterPro" id="IPR017756">
    <property type="entry name" value="TM_Gly-Cys-Arg_CS"/>
</dbReference>
<dbReference type="EMBL" id="NIOF01000007">
    <property type="protein sequence ID" value="OWQ88419.1"/>
    <property type="molecule type" value="Genomic_DNA"/>
</dbReference>
<feature type="chain" id="PRO_5012196611" description="Ice-binding protein C-terminal domain-containing protein" evidence="1">
    <location>
        <begin position="29"/>
        <end position="211"/>
    </location>
</feature>
<evidence type="ECO:0000259" key="2">
    <source>
        <dbReference type="Pfam" id="PF07589"/>
    </source>
</evidence>
<dbReference type="AlphaFoldDB" id="A0A246J7B5"/>
<accession>A0A246J7B5</accession>
<sequence>MRKLLARLTRLSALVPLTLALAAPFASATVVTFDDLGDDGLVPANYGGLDWSASSWFQFSGEQSPYTAHSGDRRATLGFDGSSATSAIGFLAPSVFNGAWFAGFQGVNVAIDLYFGGALVASTATLGLGETPAFLDSGYGGFVDRIVFRSNDPAFFVMDDLTFTAAVPEPASGALALGGLAVAVMVVRRRKAALNGADEAANDANATARNA</sequence>
<evidence type="ECO:0000256" key="1">
    <source>
        <dbReference type="SAM" id="SignalP"/>
    </source>
</evidence>
<reference evidence="3 4" key="1">
    <citation type="journal article" date="2008" name="Int. J. Syst. Evol. Microbiol.">
        <title>Description of Roseateles aquatilis sp. nov. and Roseateles terrae sp. nov., in the class Betaproteobacteria, and emended description of the genus Roseateles.</title>
        <authorList>
            <person name="Gomila M."/>
            <person name="Bowien B."/>
            <person name="Falsen E."/>
            <person name="Moore E.R."/>
            <person name="Lalucat J."/>
        </authorList>
    </citation>
    <scope>NUCLEOTIDE SEQUENCE [LARGE SCALE GENOMIC DNA]</scope>
    <source>
        <strain evidence="3 4">CCUG 48205</strain>
    </source>
</reference>
<feature type="domain" description="Ice-binding protein C-terminal" evidence="2">
    <location>
        <begin position="166"/>
        <end position="190"/>
    </location>
</feature>
<feature type="signal peptide" evidence="1">
    <location>
        <begin position="1"/>
        <end position="28"/>
    </location>
</feature>
<dbReference type="NCBIfam" id="TIGR03382">
    <property type="entry name" value="GC_trans_RRR"/>
    <property type="match status" value="1"/>
</dbReference>
<keyword evidence="1" id="KW-0732">Signal</keyword>
<organism evidence="3 4">
    <name type="scientific">Roseateles aquatilis</name>
    <dbReference type="NCBI Taxonomy" id="431061"/>
    <lineage>
        <taxon>Bacteria</taxon>
        <taxon>Pseudomonadati</taxon>
        <taxon>Pseudomonadota</taxon>
        <taxon>Betaproteobacteria</taxon>
        <taxon>Burkholderiales</taxon>
        <taxon>Sphaerotilaceae</taxon>
        <taxon>Roseateles</taxon>
    </lineage>
</organism>
<keyword evidence="4" id="KW-1185">Reference proteome</keyword>